<evidence type="ECO:0000313" key="2">
    <source>
        <dbReference type="Proteomes" id="UP000326678"/>
    </source>
</evidence>
<dbReference type="Proteomes" id="UP000326678">
    <property type="component" value="Chromosome Gxm2"/>
</dbReference>
<dbReference type="KEGG" id="nsh:GXM_07076"/>
<keyword evidence="2" id="KW-1185">Reference proteome</keyword>
<sequence>MRYSFENYNNFAKYILEFQQFQEGINSCLMTNTKVTVSSISNANLPSFKIYERNLMFW</sequence>
<reference evidence="1 2" key="1">
    <citation type="submission" date="2019-10" db="EMBL/GenBank/DDBJ databases">
        <title>Genomic and transcriptomic insights into the perfect genentic adaptation of a filamentous nitrogen-fixing cyanobacterium to rice fields.</title>
        <authorList>
            <person name="Chen Z."/>
        </authorList>
    </citation>
    <scope>NUCLEOTIDE SEQUENCE [LARGE SCALE GENOMIC DNA]</scope>
    <source>
        <strain evidence="1">CCNUC1</strain>
    </source>
</reference>
<evidence type="ECO:0000313" key="1">
    <source>
        <dbReference type="EMBL" id="QFS49582.1"/>
    </source>
</evidence>
<dbReference type="EMBL" id="CP045227">
    <property type="protein sequence ID" value="QFS49582.1"/>
    <property type="molecule type" value="Genomic_DNA"/>
</dbReference>
<proteinExistence type="predicted"/>
<name>A0A5P8WAG5_9NOSO</name>
<protein>
    <submittedName>
        <fullName evidence="1">Uncharacterized protein</fullName>
    </submittedName>
</protein>
<organism evidence="1 2">
    <name type="scientific">Nostoc sphaeroides CCNUC1</name>
    <dbReference type="NCBI Taxonomy" id="2653204"/>
    <lineage>
        <taxon>Bacteria</taxon>
        <taxon>Bacillati</taxon>
        <taxon>Cyanobacteriota</taxon>
        <taxon>Cyanophyceae</taxon>
        <taxon>Nostocales</taxon>
        <taxon>Nostocaceae</taxon>
        <taxon>Nostoc</taxon>
    </lineage>
</organism>
<gene>
    <name evidence="1" type="ORF">GXM_07076</name>
</gene>
<dbReference type="AlphaFoldDB" id="A0A5P8WAG5"/>
<accession>A0A5P8WAG5</accession>